<organism evidence="1 2">
    <name type="scientific">Streptomyces bingchenggensis (strain BCW-1)</name>
    <dbReference type="NCBI Taxonomy" id="749414"/>
    <lineage>
        <taxon>Bacteria</taxon>
        <taxon>Bacillati</taxon>
        <taxon>Actinomycetota</taxon>
        <taxon>Actinomycetes</taxon>
        <taxon>Kitasatosporales</taxon>
        <taxon>Streptomycetaceae</taxon>
        <taxon>Streptomyces</taxon>
    </lineage>
</organism>
<name>D7BUQ7_STRBB</name>
<dbReference type="STRING" id="749414.SBI_00127"/>
<accession>D7BUQ7</accession>
<protein>
    <submittedName>
        <fullName evidence="1">Putative DNA alkylation repair protein</fullName>
    </submittedName>
</protein>
<dbReference type="Gene3D" id="1.25.40.290">
    <property type="entry name" value="ARM repeat domains"/>
    <property type="match status" value="1"/>
</dbReference>
<keyword evidence="2" id="KW-1185">Reference proteome</keyword>
<dbReference type="AlphaFoldDB" id="D7BUQ7"/>
<dbReference type="eggNOG" id="COG4335">
    <property type="taxonomic scope" value="Bacteria"/>
</dbReference>
<dbReference type="SUPFAM" id="SSF48371">
    <property type="entry name" value="ARM repeat"/>
    <property type="match status" value="1"/>
</dbReference>
<dbReference type="HOGENOM" id="CLU_064289_0_0_11"/>
<sequence>MPTADELISPDSIRQLAAILQDTSPSTSRWQTVADSSTALGSLGLSERARTVGDALLADSGPDYPRLAGAVRKALRREDLTGWMIWPVTEAVATAATTSGTTEHFDDGLALLAQLTPRLTGEFALRTFLNTDLERTLATASTWTGSPDPAVRRLASEGTRPKLPWARQVPELNRNPQATVPLLGELHTDTSADVRRSVANHLNDISRLDPHLAARTAAQWMDHPAAPTTPALVRHAMRTLVKKGDPKALELVGFHGSRENLQVTGPLLTDTAIPAGGTLTFTAHIKNVSDQPVSLAIDYVIHHKKANGKLAPKVFKLTKRNLTPGESADLTRRHSFRPISTRVYYPGTHAVQLQVNGQQHGLVEFDLGGTEARS</sequence>
<dbReference type="PATRIC" id="fig|749414.3.peg.130"/>
<dbReference type="EMBL" id="CP002047">
    <property type="protein sequence ID" value="ADI03248.1"/>
    <property type="molecule type" value="Genomic_DNA"/>
</dbReference>
<evidence type="ECO:0000313" key="1">
    <source>
        <dbReference type="EMBL" id="ADI03248.1"/>
    </source>
</evidence>
<dbReference type="InterPro" id="IPR016024">
    <property type="entry name" value="ARM-type_fold"/>
</dbReference>
<dbReference type="KEGG" id="sbh:SBI_00127"/>
<dbReference type="RefSeq" id="WP_014172727.1">
    <property type="nucleotide sequence ID" value="NC_016582.1"/>
</dbReference>
<reference evidence="1 2" key="1">
    <citation type="journal article" date="2010" name="J. Bacteriol.">
        <title>Genome sequence of the milbemycin-producing bacterium Streptomyces bingchenggensis.</title>
        <authorList>
            <person name="Wang X.J."/>
            <person name="Yan Y.J."/>
            <person name="Zhang B."/>
            <person name="An J."/>
            <person name="Wang J.J."/>
            <person name="Tian J."/>
            <person name="Jiang L."/>
            <person name="Chen Y.H."/>
            <person name="Huang S.X."/>
            <person name="Yin M."/>
            <person name="Zhang J."/>
            <person name="Gao A.L."/>
            <person name="Liu C.X."/>
            <person name="Zhu Z.X."/>
            <person name="Xiang W.S."/>
        </authorList>
    </citation>
    <scope>NUCLEOTIDE SEQUENCE [LARGE SCALE GENOMIC DNA]</scope>
    <source>
        <strain evidence="1 2">BCW-1</strain>
    </source>
</reference>
<evidence type="ECO:0000313" key="2">
    <source>
        <dbReference type="Proteomes" id="UP000000377"/>
    </source>
</evidence>
<proteinExistence type="predicted"/>
<gene>
    <name evidence="1" type="ordered locus">SBI_00127</name>
</gene>
<dbReference type="Proteomes" id="UP000000377">
    <property type="component" value="Chromosome"/>
</dbReference>